<name>A0A3S5B0W0_9PLAT</name>
<evidence type="ECO:0000259" key="1">
    <source>
        <dbReference type="Pfam" id="PF08393"/>
    </source>
</evidence>
<dbReference type="AlphaFoldDB" id="A0A3S5B0W0"/>
<dbReference type="Proteomes" id="UP000784294">
    <property type="component" value="Unassembled WGS sequence"/>
</dbReference>
<dbReference type="InterPro" id="IPR013602">
    <property type="entry name" value="Dynein_heavy_linker"/>
</dbReference>
<feature type="domain" description="Dynein heavy chain linker" evidence="1">
    <location>
        <begin position="3"/>
        <end position="116"/>
    </location>
</feature>
<keyword evidence="3" id="KW-1185">Reference proteome</keyword>
<accession>A0A3S5B0W0</accession>
<protein>
    <recommendedName>
        <fullName evidence="1">Dynein heavy chain linker domain-containing protein</fullName>
    </recommendedName>
</protein>
<comment type="caution">
    <text evidence="2">The sequence shown here is derived from an EMBL/GenBank/DDBJ whole genome shotgun (WGS) entry which is preliminary data.</text>
</comment>
<proteinExistence type="predicted"/>
<sequence length="163" mass="19098">MELAPVLKWVRGDALTRDHWYELFRLIELPSSMRLEELRLLDLLEHSQQIVAQMEALRRLNRRAQAEVVVREALQEVETWAASVTFVFADYEDTQGRRVHLIKDWKDVISQVGKYCFNQHTISTTILKLGSRALNATTMSFETINKYEVAILLMLFTRDDIMK</sequence>
<gene>
    <name evidence="2" type="ORF">PXEA_LOCUS30703</name>
</gene>
<evidence type="ECO:0000313" key="3">
    <source>
        <dbReference type="Proteomes" id="UP000784294"/>
    </source>
</evidence>
<dbReference type="EMBL" id="CAAALY010254451">
    <property type="protein sequence ID" value="VEL37263.1"/>
    <property type="molecule type" value="Genomic_DNA"/>
</dbReference>
<dbReference type="Pfam" id="PF08393">
    <property type="entry name" value="DHC_N2"/>
    <property type="match status" value="1"/>
</dbReference>
<evidence type="ECO:0000313" key="2">
    <source>
        <dbReference type="EMBL" id="VEL37263.1"/>
    </source>
</evidence>
<reference evidence="2" key="1">
    <citation type="submission" date="2018-11" db="EMBL/GenBank/DDBJ databases">
        <authorList>
            <consortium name="Pathogen Informatics"/>
        </authorList>
    </citation>
    <scope>NUCLEOTIDE SEQUENCE</scope>
</reference>
<dbReference type="OrthoDB" id="10252139at2759"/>
<organism evidence="2 3">
    <name type="scientific">Protopolystoma xenopodis</name>
    <dbReference type="NCBI Taxonomy" id="117903"/>
    <lineage>
        <taxon>Eukaryota</taxon>
        <taxon>Metazoa</taxon>
        <taxon>Spiralia</taxon>
        <taxon>Lophotrochozoa</taxon>
        <taxon>Platyhelminthes</taxon>
        <taxon>Monogenea</taxon>
        <taxon>Polyopisthocotylea</taxon>
        <taxon>Polystomatidea</taxon>
        <taxon>Polystomatidae</taxon>
        <taxon>Protopolystoma</taxon>
    </lineage>
</organism>